<dbReference type="Gene3D" id="1.20.1250.20">
    <property type="entry name" value="MFS general substrate transporter like domains"/>
    <property type="match status" value="2"/>
</dbReference>
<evidence type="ECO:0000313" key="5">
    <source>
        <dbReference type="Proteomes" id="UP000521872"/>
    </source>
</evidence>
<dbReference type="GO" id="GO:0022857">
    <property type="term" value="F:transmembrane transporter activity"/>
    <property type="evidence" value="ECO:0007669"/>
    <property type="project" value="InterPro"/>
</dbReference>
<feature type="transmembrane region" description="Helical" evidence="3">
    <location>
        <begin position="1044"/>
        <end position="1067"/>
    </location>
</feature>
<dbReference type="AlphaFoldDB" id="A0A8H4VPK0"/>
<gene>
    <name evidence="4" type="ORF">D9613_011620</name>
</gene>
<proteinExistence type="predicted"/>
<reference evidence="4 5" key="1">
    <citation type="submission" date="2019-12" db="EMBL/GenBank/DDBJ databases">
        <authorList>
            <person name="Floudas D."/>
            <person name="Bentzer J."/>
            <person name="Ahren D."/>
            <person name="Johansson T."/>
            <person name="Persson P."/>
            <person name="Tunlid A."/>
        </authorList>
    </citation>
    <scope>NUCLEOTIDE SEQUENCE [LARGE SCALE GENOMIC DNA]</scope>
    <source>
        <strain evidence="4 5">CBS 102.39</strain>
    </source>
</reference>
<accession>A0A8H4VPK0</accession>
<feature type="transmembrane region" description="Helical" evidence="3">
    <location>
        <begin position="381"/>
        <end position="400"/>
    </location>
</feature>
<feature type="transmembrane region" description="Helical" evidence="3">
    <location>
        <begin position="315"/>
        <end position="339"/>
    </location>
</feature>
<feature type="transmembrane region" description="Helical" evidence="3">
    <location>
        <begin position="94"/>
        <end position="110"/>
    </location>
</feature>
<feature type="region of interest" description="Disordered" evidence="2">
    <location>
        <begin position="825"/>
        <end position="848"/>
    </location>
</feature>
<dbReference type="PANTHER" id="PTHR35043">
    <property type="entry name" value="TRANSCRIPTION FACTOR DOMAIN-CONTAINING PROTEIN"/>
    <property type="match status" value="1"/>
</dbReference>
<keyword evidence="3" id="KW-0472">Membrane</keyword>
<feature type="transmembrane region" description="Helical" evidence="3">
    <location>
        <begin position="220"/>
        <end position="237"/>
    </location>
</feature>
<feature type="transmembrane region" description="Helical" evidence="3">
    <location>
        <begin position="160"/>
        <end position="178"/>
    </location>
</feature>
<keyword evidence="3" id="KW-1133">Transmembrane helix</keyword>
<feature type="transmembrane region" description="Helical" evidence="3">
    <location>
        <begin position="973"/>
        <end position="994"/>
    </location>
</feature>
<evidence type="ECO:0000256" key="2">
    <source>
        <dbReference type="SAM" id="MobiDB-lite"/>
    </source>
</evidence>
<evidence type="ECO:0000256" key="1">
    <source>
        <dbReference type="ARBA" id="ARBA00004141"/>
    </source>
</evidence>
<evidence type="ECO:0000256" key="3">
    <source>
        <dbReference type="SAM" id="Phobius"/>
    </source>
</evidence>
<evidence type="ECO:0000313" key="4">
    <source>
        <dbReference type="EMBL" id="KAF4618251.1"/>
    </source>
</evidence>
<organism evidence="4 5">
    <name type="scientific">Agrocybe pediades</name>
    <dbReference type="NCBI Taxonomy" id="84607"/>
    <lineage>
        <taxon>Eukaryota</taxon>
        <taxon>Fungi</taxon>
        <taxon>Dikarya</taxon>
        <taxon>Basidiomycota</taxon>
        <taxon>Agaricomycotina</taxon>
        <taxon>Agaricomycetes</taxon>
        <taxon>Agaricomycetidae</taxon>
        <taxon>Agaricales</taxon>
        <taxon>Agaricineae</taxon>
        <taxon>Strophariaceae</taxon>
        <taxon>Agrocybe</taxon>
    </lineage>
</organism>
<dbReference type="InterPro" id="IPR036259">
    <property type="entry name" value="MFS_trans_sf"/>
</dbReference>
<feature type="transmembrane region" description="Helical" evidence="3">
    <location>
        <begin position="130"/>
        <end position="153"/>
    </location>
</feature>
<feature type="transmembrane region" description="Helical" evidence="3">
    <location>
        <begin position="351"/>
        <end position="369"/>
    </location>
</feature>
<dbReference type="PANTHER" id="PTHR35043:SF7">
    <property type="entry name" value="TRANSCRIPTION FACTOR DOMAIN-CONTAINING PROTEIN"/>
    <property type="match status" value="1"/>
</dbReference>
<feature type="transmembrane region" description="Helical" evidence="3">
    <location>
        <begin position="184"/>
        <end position="208"/>
    </location>
</feature>
<feature type="compositionally biased region" description="Polar residues" evidence="2">
    <location>
        <begin position="11"/>
        <end position="20"/>
    </location>
</feature>
<feature type="compositionally biased region" description="Low complexity" evidence="2">
    <location>
        <begin position="56"/>
        <end position="68"/>
    </location>
</feature>
<dbReference type="Proteomes" id="UP000521872">
    <property type="component" value="Unassembled WGS sequence"/>
</dbReference>
<comment type="subcellular location">
    <subcellularLocation>
        <location evidence="1">Membrane</location>
        <topology evidence="1">Multi-pass membrane protein</topology>
    </subcellularLocation>
</comment>
<keyword evidence="3" id="KW-0812">Transmembrane</keyword>
<keyword evidence="5" id="KW-1185">Reference proteome</keyword>
<dbReference type="InterPro" id="IPR011701">
    <property type="entry name" value="MFS"/>
</dbReference>
<name>A0A8H4VPK0_9AGAR</name>
<feature type="transmembrane region" description="Helical" evidence="3">
    <location>
        <begin position="908"/>
        <end position="932"/>
    </location>
</feature>
<dbReference type="GO" id="GO:0016020">
    <property type="term" value="C:membrane"/>
    <property type="evidence" value="ECO:0007669"/>
    <property type="project" value="UniProtKB-SubCell"/>
</dbReference>
<protein>
    <submittedName>
        <fullName evidence="4">Uncharacterized protein</fullName>
    </submittedName>
</protein>
<dbReference type="SUPFAM" id="SSF103473">
    <property type="entry name" value="MFS general substrate transporter"/>
    <property type="match status" value="1"/>
</dbReference>
<feature type="transmembrane region" description="Helical" evidence="3">
    <location>
        <begin position="249"/>
        <end position="271"/>
    </location>
</feature>
<feature type="region of interest" description="Disordered" evidence="2">
    <location>
        <begin position="41"/>
        <end position="71"/>
    </location>
</feature>
<dbReference type="EMBL" id="JAACJL010000018">
    <property type="protein sequence ID" value="KAF4618251.1"/>
    <property type="molecule type" value="Genomic_DNA"/>
</dbReference>
<dbReference type="Pfam" id="PF07690">
    <property type="entry name" value="MFS_1"/>
    <property type="match status" value="1"/>
</dbReference>
<sequence length="1095" mass="122629">MDVFHAEGPSNFASNATPSEGGNLEGFELRPIPVYLSERTRRPSTLTRADTDKTDTTVYTTPTPSSVPEASTLDGSAHALTGARRLTKEQERNSMIHFVTLCWCVWLVGWNDGTAGPLLPRLQQQYNVGFAMASLIFVGSCFGYITGAALNVWMNDRLGFGKILVLGAVCQICGYALIIPAPPFPVLVCAYAIVGFALSVLSAQANGFVGSLKEHMSTKLGIMHGAYGLGAFTAPFASTYFSRFADHRWAYHFIFSAGFSVLNVVVVVIVFRFRRQEEVLLEAGQEPHVDAAGSSPQQQGWNQYRHIFALKAIPLLVAFAVIYIGVEVTLGGWIVTFIIHQRDGGASSGYISSGFFGGLTLGRVGLMWLNKRLGEHRATIFYSIVAIALELTVWFVPSIIENAVAVSGPPYHLQRNHTNSIVGFHYRPGPRTNVPAPRIAHDPYSASLATHRLRWASIRNRSRRIRCSAVHHWIAGVKVWHSFSAALDGLDDGRYAPRVGFCSKIKKGGVAIRIDVFVFSSPFIWFNLFSLGIRLLSEQPEEETRLLRRTMLILLFLLSQGWVYGYSHYRTPTATAEILGVRDTIDCSCPDKRSTLDIVWSSLATIFLCTWVCIHPNLPPPGEGRLKGALRRLYIMGWALLTPEAILLWSFRQWHAARDLTRIFKDRNWTMKHSFFVIMGGFVLYKGEEDIGGTISYHDFLRLEKDGDIEFPKITGEEIDDRSKGDAVSKAITILQTTWFIIQCIGRGAQGLAITELEIGTVALCSLNAIIYFFWWHKPLDIKCRVPLYLKNDSDYVFVPKLARATEINNRAYYQAVIEESLQPPTDAEASGPANAAQELQGESENKNYKQRRTATLSRLIRHRVLSSGGLGSEVYKSYNEFKSEMKRDSDTGCKSFLFFVLKIPFRALILFAETLFNIFGYTVLIPFFWIWTGSSVEDGFLDESLRPPSIRSHLPTFYSPCRDVEEEESAELLLTAILYSISAALVGGLHCILWDSEFPTNAELLIWRISSLLITTIPISFLLFMLLNFLMHCMGMDIEEDSIVFNIFIVTILLQTSLYPIARLLLLFECFISLRALPSGALTDINWSNFIPHI</sequence>
<comment type="caution">
    <text evidence="4">The sequence shown here is derived from an EMBL/GenBank/DDBJ whole genome shotgun (WGS) entry which is preliminary data.</text>
</comment>
<feature type="region of interest" description="Disordered" evidence="2">
    <location>
        <begin position="1"/>
        <end position="24"/>
    </location>
</feature>
<feature type="transmembrane region" description="Helical" evidence="3">
    <location>
        <begin position="1006"/>
        <end position="1032"/>
    </location>
</feature>